<keyword evidence="2" id="KW-0472">Membrane</keyword>
<proteinExistence type="predicted"/>
<keyword evidence="1" id="KW-0175">Coiled coil</keyword>
<evidence type="ECO:0008006" key="5">
    <source>
        <dbReference type="Google" id="ProtNLM"/>
    </source>
</evidence>
<accession>A0ABY7M0T6</accession>
<feature type="coiled-coil region" evidence="1">
    <location>
        <begin position="47"/>
        <end position="74"/>
    </location>
</feature>
<protein>
    <recommendedName>
        <fullName evidence="5">Sequence-variable mosaic (SVM) signal sequence domain-containing protein</fullName>
    </recommendedName>
</protein>
<dbReference type="EMBL" id="CP115156">
    <property type="protein sequence ID" value="WBL31336.1"/>
    <property type="molecule type" value="Genomic_DNA"/>
</dbReference>
<keyword evidence="4" id="KW-1185">Reference proteome</keyword>
<evidence type="ECO:0000313" key="3">
    <source>
        <dbReference type="EMBL" id="WBL31336.1"/>
    </source>
</evidence>
<organism evidence="3 4">
    <name type="scientific">Candidatus Phytoplasma sacchari</name>
    <dbReference type="NCBI Taxonomy" id="2609813"/>
    <lineage>
        <taxon>Bacteria</taxon>
        <taxon>Bacillati</taxon>
        <taxon>Mycoplasmatota</taxon>
        <taxon>Mollicutes</taxon>
        <taxon>Acholeplasmatales</taxon>
        <taxon>Acholeplasmataceae</taxon>
        <taxon>Candidatus Phytoplasma</taxon>
        <taxon>16SrXI (Rice yellow dwarf group)</taxon>
    </lineage>
</organism>
<reference evidence="3" key="1">
    <citation type="submission" date="2022-12" db="EMBL/GenBank/DDBJ databases">
        <title>Genomic Characterization of Candidatus Phytoplasma sacchari in China.</title>
        <authorList>
            <person name="Zhang R.-Y."/>
        </authorList>
    </citation>
    <scope>NUCLEOTIDE SEQUENCE [LARGE SCALE GENOMIC DNA]</scope>
    <source>
        <strain evidence="3">SCWL1</strain>
    </source>
</reference>
<keyword evidence="2" id="KW-1133">Transmembrane helix</keyword>
<dbReference type="Proteomes" id="UP001210120">
    <property type="component" value="Chromosome"/>
</dbReference>
<gene>
    <name evidence="3" type="ORF">O7R10_01860</name>
</gene>
<evidence type="ECO:0000256" key="2">
    <source>
        <dbReference type="SAM" id="Phobius"/>
    </source>
</evidence>
<name>A0ABY7M0T6_9MOLU</name>
<evidence type="ECO:0000256" key="1">
    <source>
        <dbReference type="SAM" id="Coils"/>
    </source>
</evidence>
<feature type="transmembrane region" description="Helical" evidence="2">
    <location>
        <begin position="13"/>
        <end position="34"/>
    </location>
</feature>
<evidence type="ECO:0000313" key="4">
    <source>
        <dbReference type="Proteomes" id="UP001210120"/>
    </source>
</evidence>
<keyword evidence="2" id="KW-0812">Transmembrane</keyword>
<sequence>MINIKKINKNLTFFLKLNFIFLFILNLIFINKIFALKDYDIKKNTNKKTHEELIQNVQEEIDFINNLKKEIKMQNNIEEEKKDYKKIFELQKELIDFLDEIVKKNRYIIYVLNGYKSVKVEKKNKVKIFQTCSCLTCEKILKIE</sequence>